<feature type="chain" id="PRO_5043785613" description="Receptor-like serine/threonine-protein kinase" evidence="23">
    <location>
        <begin position="25"/>
        <end position="824"/>
    </location>
</feature>
<dbReference type="Pfam" id="PF00069">
    <property type="entry name" value="Pkinase"/>
    <property type="match status" value="1"/>
</dbReference>
<gene>
    <name evidence="27" type="ORF">LTRI10_LOCUS43817</name>
</gene>
<feature type="domain" description="Apple" evidence="26">
    <location>
        <begin position="326"/>
        <end position="414"/>
    </location>
</feature>
<dbReference type="EMBL" id="OZ034820">
    <property type="protein sequence ID" value="CAL1403919.1"/>
    <property type="molecule type" value="Genomic_DNA"/>
</dbReference>
<keyword evidence="13 22" id="KW-0472">Membrane</keyword>
<reference evidence="27 28" key="1">
    <citation type="submission" date="2024-04" db="EMBL/GenBank/DDBJ databases">
        <authorList>
            <person name="Fracassetti M."/>
        </authorList>
    </citation>
    <scope>NUCLEOTIDE SEQUENCE [LARGE SCALE GENOMIC DNA]</scope>
</reference>
<keyword evidence="3" id="KW-0245">EGF-like domain</keyword>
<dbReference type="CDD" id="cd01098">
    <property type="entry name" value="PAN_AP_plant"/>
    <property type="match status" value="1"/>
</dbReference>
<keyword evidence="4" id="KW-0597">Phosphoprotein</keyword>
<evidence type="ECO:0000256" key="12">
    <source>
        <dbReference type="ARBA" id="ARBA00022989"/>
    </source>
</evidence>
<keyword evidence="9 19" id="KW-0547">Nucleotide-binding</keyword>
<feature type="domain" description="Protein kinase" evidence="24">
    <location>
        <begin position="497"/>
        <end position="771"/>
    </location>
</feature>
<dbReference type="GO" id="GO:0016020">
    <property type="term" value="C:membrane"/>
    <property type="evidence" value="ECO:0007669"/>
    <property type="project" value="UniProtKB-SubCell"/>
</dbReference>
<dbReference type="PIRSF" id="PIRSF000641">
    <property type="entry name" value="SRK"/>
    <property type="match status" value="1"/>
</dbReference>
<keyword evidence="2 19" id="KW-0723">Serine/threonine-protein kinase</keyword>
<evidence type="ECO:0000256" key="16">
    <source>
        <dbReference type="ARBA" id="ARBA00023180"/>
    </source>
</evidence>
<dbReference type="PANTHER" id="PTHR47976">
    <property type="entry name" value="G-TYPE LECTIN S-RECEPTOR-LIKE SERINE/THREONINE-PROTEIN KINASE SD2-5"/>
    <property type="match status" value="1"/>
</dbReference>
<dbReference type="InterPro" id="IPR036426">
    <property type="entry name" value="Bulb-type_lectin_dom_sf"/>
</dbReference>
<evidence type="ECO:0000256" key="5">
    <source>
        <dbReference type="ARBA" id="ARBA00022679"/>
    </source>
</evidence>
<dbReference type="InterPro" id="IPR011009">
    <property type="entry name" value="Kinase-like_dom_sf"/>
</dbReference>
<dbReference type="InterPro" id="IPR008271">
    <property type="entry name" value="Ser/Thr_kinase_AS"/>
</dbReference>
<evidence type="ECO:0000256" key="8">
    <source>
        <dbReference type="ARBA" id="ARBA00022734"/>
    </source>
</evidence>
<dbReference type="EC" id="2.7.11.1" evidence="19"/>
<evidence type="ECO:0000256" key="10">
    <source>
        <dbReference type="ARBA" id="ARBA00022777"/>
    </source>
</evidence>
<comment type="catalytic activity">
    <reaction evidence="17 19">
        <text>L-threonyl-[protein] + ATP = O-phospho-L-threonyl-[protein] + ADP + H(+)</text>
        <dbReference type="Rhea" id="RHEA:46608"/>
        <dbReference type="Rhea" id="RHEA-COMP:11060"/>
        <dbReference type="Rhea" id="RHEA-COMP:11605"/>
        <dbReference type="ChEBI" id="CHEBI:15378"/>
        <dbReference type="ChEBI" id="CHEBI:30013"/>
        <dbReference type="ChEBI" id="CHEBI:30616"/>
        <dbReference type="ChEBI" id="CHEBI:61977"/>
        <dbReference type="ChEBI" id="CHEBI:456216"/>
        <dbReference type="EC" id="2.7.11.1"/>
    </reaction>
</comment>
<dbReference type="GO" id="GO:0005524">
    <property type="term" value="F:ATP binding"/>
    <property type="evidence" value="ECO:0007669"/>
    <property type="project" value="UniProtKB-UniRule"/>
</dbReference>
<proteinExistence type="inferred from homology"/>
<dbReference type="FunFam" id="3.30.200.20:FF:000178">
    <property type="entry name" value="serine/threonine-protein kinase PBS1-like"/>
    <property type="match status" value="1"/>
</dbReference>
<dbReference type="PROSITE" id="PS50948">
    <property type="entry name" value="PAN"/>
    <property type="match status" value="1"/>
</dbReference>
<evidence type="ECO:0000256" key="19">
    <source>
        <dbReference type="PIRNR" id="PIRNR000641"/>
    </source>
</evidence>
<dbReference type="SMART" id="SM00220">
    <property type="entry name" value="S_TKc"/>
    <property type="match status" value="1"/>
</dbReference>
<keyword evidence="28" id="KW-1185">Reference proteome</keyword>
<dbReference type="SMART" id="SM00108">
    <property type="entry name" value="B_lectin"/>
    <property type="match status" value="1"/>
</dbReference>
<feature type="transmembrane region" description="Helical" evidence="22">
    <location>
        <begin position="431"/>
        <end position="455"/>
    </location>
</feature>
<organism evidence="27 28">
    <name type="scientific">Linum trigynum</name>
    <dbReference type="NCBI Taxonomy" id="586398"/>
    <lineage>
        <taxon>Eukaryota</taxon>
        <taxon>Viridiplantae</taxon>
        <taxon>Streptophyta</taxon>
        <taxon>Embryophyta</taxon>
        <taxon>Tracheophyta</taxon>
        <taxon>Spermatophyta</taxon>
        <taxon>Magnoliopsida</taxon>
        <taxon>eudicotyledons</taxon>
        <taxon>Gunneridae</taxon>
        <taxon>Pentapetalae</taxon>
        <taxon>rosids</taxon>
        <taxon>fabids</taxon>
        <taxon>Malpighiales</taxon>
        <taxon>Linaceae</taxon>
        <taxon>Linum</taxon>
    </lineage>
</organism>
<evidence type="ECO:0000313" key="28">
    <source>
        <dbReference type="Proteomes" id="UP001497516"/>
    </source>
</evidence>
<dbReference type="SUPFAM" id="SSF51110">
    <property type="entry name" value="alpha-D-mannose-specific plant lectins"/>
    <property type="match status" value="1"/>
</dbReference>
<dbReference type="PROSITE" id="PS00107">
    <property type="entry name" value="PROTEIN_KINASE_ATP"/>
    <property type="match status" value="1"/>
</dbReference>
<keyword evidence="16" id="KW-0325">Glycoprotein</keyword>
<dbReference type="Pfam" id="PF01453">
    <property type="entry name" value="B_lectin"/>
    <property type="match status" value="1"/>
</dbReference>
<evidence type="ECO:0000256" key="11">
    <source>
        <dbReference type="ARBA" id="ARBA00022840"/>
    </source>
</evidence>
<evidence type="ECO:0000256" key="18">
    <source>
        <dbReference type="ARBA" id="ARBA00048679"/>
    </source>
</evidence>
<dbReference type="InterPro" id="IPR001480">
    <property type="entry name" value="Bulb-type_lectin_dom"/>
</dbReference>
<dbReference type="FunFam" id="1.10.510.10:FF:000248">
    <property type="entry name" value="S-receptor-like kinase 5"/>
    <property type="match status" value="1"/>
</dbReference>
<evidence type="ECO:0000256" key="13">
    <source>
        <dbReference type="ARBA" id="ARBA00023136"/>
    </source>
</evidence>
<dbReference type="Gene3D" id="3.30.200.20">
    <property type="entry name" value="Phosphorylase Kinase, domain 1"/>
    <property type="match status" value="1"/>
</dbReference>
<dbReference type="SUPFAM" id="SSF56112">
    <property type="entry name" value="Protein kinase-like (PK-like)"/>
    <property type="match status" value="1"/>
</dbReference>
<dbReference type="Gene3D" id="2.90.10.10">
    <property type="entry name" value="Bulb-type lectin domain"/>
    <property type="match status" value="1"/>
</dbReference>
<dbReference type="Proteomes" id="UP001497516">
    <property type="component" value="Chromosome 7"/>
</dbReference>
<feature type="domain" description="Bulb-type lectin" evidence="25">
    <location>
        <begin position="36"/>
        <end position="152"/>
    </location>
</feature>
<evidence type="ECO:0000256" key="9">
    <source>
        <dbReference type="ARBA" id="ARBA00022741"/>
    </source>
</evidence>
<dbReference type="GO" id="GO:0004674">
    <property type="term" value="F:protein serine/threonine kinase activity"/>
    <property type="evidence" value="ECO:0007669"/>
    <property type="project" value="UniProtKB-KW"/>
</dbReference>
<keyword evidence="12 22" id="KW-1133">Transmembrane helix</keyword>
<dbReference type="GO" id="GO:0030246">
    <property type="term" value="F:carbohydrate binding"/>
    <property type="evidence" value="ECO:0007669"/>
    <property type="project" value="UniProtKB-KW"/>
</dbReference>
<evidence type="ECO:0000313" key="27">
    <source>
        <dbReference type="EMBL" id="CAL1403919.1"/>
    </source>
</evidence>
<dbReference type="CDD" id="cd00028">
    <property type="entry name" value="B_lectin"/>
    <property type="match status" value="1"/>
</dbReference>
<evidence type="ECO:0000259" key="25">
    <source>
        <dbReference type="PROSITE" id="PS50927"/>
    </source>
</evidence>
<protein>
    <recommendedName>
        <fullName evidence="19">Receptor-like serine/threonine-protein kinase</fullName>
        <ecNumber evidence="19">2.7.11.1</ecNumber>
    </recommendedName>
</protein>
<evidence type="ECO:0000256" key="17">
    <source>
        <dbReference type="ARBA" id="ARBA00047899"/>
    </source>
</evidence>
<feature type="signal peptide" evidence="23">
    <location>
        <begin position="1"/>
        <end position="24"/>
    </location>
</feature>
<name>A0AAV2FZW6_9ROSI</name>
<dbReference type="InterPro" id="IPR017441">
    <property type="entry name" value="Protein_kinase_ATP_BS"/>
</dbReference>
<dbReference type="PANTHER" id="PTHR47976:SF115">
    <property type="entry name" value="RECEPTOR-LIKE SERINE_THREONINE-PROTEIN KINASE"/>
    <property type="match status" value="1"/>
</dbReference>
<keyword evidence="11 19" id="KW-0067">ATP-binding</keyword>
<evidence type="ECO:0000259" key="26">
    <source>
        <dbReference type="PROSITE" id="PS50948"/>
    </source>
</evidence>
<keyword evidence="15" id="KW-0675">Receptor</keyword>
<evidence type="ECO:0000256" key="23">
    <source>
        <dbReference type="SAM" id="SignalP"/>
    </source>
</evidence>
<dbReference type="CDD" id="cd14066">
    <property type="entry name" value="STKc_IRAK"/>
    <property type="match status" value="1"/>
</dbReference>
<dbReference type="InterPro" id="IPR000719">
    <property type="entry name" value="Prot_kinase_dom"/>
</dbReference>
<feature type="region of interest" description="Disordered" evidence="21">
    <location>
        <begin position="799"/>
        <end position="824"/>
    </location>
</feature>
<comment type="catalytic activity">
    <reaction evidence="18 19">
        <text>L-seryl-[protein] + ATP = O-phospho-L-seryl-[protein] + ADP + H(+)</text>
        <dbReference type="Rhea" id="RHEA:17989"/>
        <dbReference type="Rhea" id="RHEA-COMP:9863"/>
        <dbReference type="Rhea" id="RHEA-COMP:11604"/>
        <dbReference type="ChEBI" id="CHEBI:15378"/>
        <dbReference type="ChEBI" id="CHEBI:29999"/>
        <dbReference type="ChEBI" id="CHEBI:30616"/>
        <dbReference type="ChEBI" id="CHEBI:83421"/>
        <dbReference type="ChEBI" id="CHEBI:456216"/>
        <dbReference type="EC" id="2.7.11.1"/>
    </reaction>
</comment>
<keyword evidence="5 19" id="KW-0808">Transferase</keyword>
<comment type="subcellular location">
    <subcellularLocation>
        <location evidence="1">Membrane</location>
        <topology evidence="1">Single-pass type I membrane protein</topology>
    </subcellularLocation>
</comment>
<dbReference type="AlphaFoldDB" id="A0AAV2FZW6"/>
<dbReference type="InterPro" id="IPR051343">
    <property type="entry name" value="G-type_lectin_kinases/EP1-like"/>
</dbReference>
<keyword evidence="6 22" id="KW-0812">Transmembrane</keyword>
<dbReference type="PROSITE" id="PS00108">
    <property type="entry name" value="PROTEIN_KINASE_ST"/>
    <property type="match status" value="1"/>
</dbReference>
<evidence type="ECO:0000256" key="2">
    <source>
        <dbReference type="ARBA" id="ARBA00022527"/>
    </source>
</evidence>
<evidence type="ECO:0000259" key="24">
    <source>
        <dbReference type="PROSITE" id="PS50011"/>
    </source>
</evidence>
<evidence type="ECO:0000256" key="14">
    <source>
        <dbReference type="ARBA" id="ARBA00023157"/>
    </source>
</evidence>
<dbReference type="PROSITE" id="PS50011">
    <property type="entry name" value="PROTEIN_KINASE_DOM"/>
    <property type="match status" value="1"/>
</dbReference>
<evidence type="ECO:0000256" key="6">
    <source>
        <dbReference type="ARBA" id="ARBA00022692"/>
    </source>
</evidence>
<dbReference type="InterPro" id="IPR003609">
    <property type="entry name" value="Pan_app"/>
</dbReference>
<dbReference type="InterPro" id="IPR024171">
    <property type="entry name" value="SRK-like_kinase"/>
</dbReference>
<evidence type="ECO:0000256" key="1">
    <source>
        <dbReference type="ARBA" id="ARBA00004479"/>
    </source>
</evidence>
<evidence type="ECO:0000256" key="7">
    <source>
        <dbReference type="ARBA" id="ARBA00022729"/>
    </source>
</evidence>
<comment type="similarity">
    <text evidence="19">Belongs to the protein kinase superfamily. Ser/Thr protein kinase family.</text>
</comment>
<feature type="binding site" evidence="20">
    <location>
        <position position="526"/>
    </location>
    <ligand>
        <name>ATP</name>
        <dbReference type="ChEBI" id="CHEBI:30616"/>
    </ligand>
</feature>
<evidence type="ECO:0000256" key="21">
    <source>
        <dbReference type="SAM" id="MobiDB-lite"/>
    </source>
</evidence>
<keyword evidence="14" id="KW-1015">Disulfide bond</keyword>
<evidence type="ECO:0000256" key="15">
    <source>
        <dbReference type="ARBA" id="ARBA00023170"/>
    </source>
</evidence>
<keyword evidence="10 19" id="KW-0418">Kinase</keyword>
<sequence length="824" mass="91648">MGPFWLRFCIFSLSLCSVFDTSVGISQHVGRIYPGFEASQMGYVEKKGIFLLSQNSTFGFGFFATLDDHLFVLVVLHIKSSKVVWTANRGLLVSNSDKFVFDSSGNASLHRGGDVVWSSNTGRERVDSMELMESGNLVLHGENESVLWQSFGYPTDTLLPGQEFVEGMNLKSFPNKNNLFNFLQIKSGDLVLYAGYTTPQVYWSLRNDSRRSNRTVAGQVHSASLDGNSWNFYDNKKLLLWQMKFSNNSDPNARWAVILASNGGIAFYNLEAGRSVLPETTKIPQSSCSVPEPCDRYSVCFFEGWCECPASLNSQFGCRPPIPSPCNGSSRGAAEKVDLIYIGEKLEYFALGFSVPMLTRSNLSVCREACLSNCSCLVLFFDQTSGNCFMFDQLGSLNRALDGSLGYTSYMKISTSSLRSNVSGGSGRKEAVVIVIIAVTTLIIVAGLIYSGIWYHFKRKKITGLLNESSEGDDDFLDNFATMPVRYTLEDLSIATKKFTTKIGQGGFGSVYLGLLPDGTQLAVKKLESVGQGKKEFKAEVSIIGSVHHMNLVKLKGFCAEGFHRLLVYEFMANGSLDRWIFKSPKEGLLLDWNTRFSIALGTAKGLAYLHEECEAKIVHCDIKPQNVLLDENFTAKVSDFGLAKLMNREDSGVYTMVRGTRGYLAPEWISNQPISEKSDVYSYGILLLEIIGGRRNYESEESSHKSHFPSYSFKMFEEGKVRDIIDPNLEINDHEDGSVVDAIKVALWCIQDEMQVRPSMSRVVQMLEGISDVPDPPMPSESCPRPYTNYLRWSSRESTSSGVSNRNYDSSTFVSDSQLSGPR</sequence>
<dbReference type="PROSITE" id="PS50927">
    <property type="entry name" value="BULB_LECTIN"/>
    <property type="match status" value="1"/>
</dbReference>
<keyword evidence="8" id="KW-0430">Lectin</keyword>
<dbReference type="Gene3D" id="1.10.510.10">
    <property type="entry name" value="Transferase(Phosphotransferase) domain 1"/>
    <property type="match status" value="1"/>
</dbReference>
<evidence type="ECO:0000256" key="20">
    <source>
        <dbReference type="PROSITE-ProRule" id="PRU10141"/>
    </source>
</evidence>
<keyword evidence="7 23" id="KW-0732">Signal</keyword>
<accession>A0AAV2FZW6</accession>
<evidence type="ECO:0000256" key="3">
    <source>
        <dbReference type="ARBA" id="ARBA00022536"/>
    </source>
</evidence>
<evidence type="ECO:0000256" key="22">
    <source>
        <dbReference type="SAM" id="Phobius"/>
    </source>
</evidence>
<evidence type="ECO:0000256" key="4">
    <source>
        <dbReference type="ARBA" id="ARBA00022553"/>
    </source>
</evidence>